<evidence type="ECO:0000313" key="3">
    <source>
        <dbReference type="Proteomes" id="UP000094236"/>
    </source>
</evidence>
<dbReference type="AlphaFoldDB" id="A0A1E4U1L9"/>
<sequence>MKLFESSCSFNYPWSQVTAANWRKYPNEKSTHVVAVDVLRREVHPITGILRSERLITCEQKIPKWIALMVGGQIRSYVREVSEVDPVNQTLTMRSCNMTMNNILSVYEVVKYVPDNESPFSKTTFEQCAEIKAYSTFQRLTDKIEEWSIERFDSNAKLGKQGFESVLKIFSENLNKSGKLIDEYSEKLKASGKIIDGYSDKASVAISEVGESLKTGITDTSSLLYKTKEKIKHQFFGN</sequence>
<accession>A0A1E4U1L9</accession>
<dbReference type="OrthoDB" id="407630at2759"/>
<reference evidence="3" key="1">
    <citation type="submission" date="2016-05" db="EMBL/GenBank/DDBJ databases">
        <title>Comparative genomics of biotechnologically important yeasts.</title>
        <authorList>
            <consortium name="DOE Joint Genome Institute"/>
            <person name="Riley R."/>
            <person name="Haridas S."/>
            <person name="Wolfe K.H."/>
            <person name="Lopes M.R."/>
            <person name="Hittinger C.T."/>
            <person name="Goker M."/>
            <person name="Salamov A."/>
            <person name="Wisecaver J."/>
            <person name="Long T.M."/>
            <person name="Aerts A.L."/>
            <person name="Barry K."/>
            <person name="Choi C."/>
            <person name="Clum A."/>
            <person name="Coughlan A.Y."/>
            <person name="Deshpande S."/>
            <person name="Douglass A.P."/>
            <person name="Hanson S.J."/>
            <person name="Klenk H.-P."/>
            <person name="Labutti K."/>
            <person name="Lapidus A."/>
            <person name="Lindquist E."/>
            <person name="Lipzen A."/>
            <person name="Meier-Kolthoff J.P."/>
            <person name="Ohm R.A."/>
            <person name="Otillar R.P."/>
            <person name="Pangilinan J."/>
            <person name="Peng Y."/>
            <person name="Rokas A."/>
            <person name="Rosa C.A."/>
            <person name="Scheuner C."/>
            <person name="Sibirny A.A."/>
            <person name="Slot J.C."/>
            <person name="Stielow J.B."/>
            <person name="Sun H."/>
            <person name="Kurtzman C.P."/>
            <person name="Blackwell M."/>
            <person name="Grigoriev I.V."/>
            <person name="Jeffries T.W."/>
        </authorList>
    </citation>
    <scope>NUCLEOTIDE SEQUENCE [LARGE SCALE GENOMIC DNA]</scope>
    <source>
        <strain evidence="3">NRRL Y-2460</strain>
    </source>
</reference>
<dbReference type="InterPro" id="IPR037365">
    <property type="entry name" value="Slowmo/Ups"/>
</dbReference>
<proteinExistence type="predicted"/>
<dbReference type="EMBL" id="KV454011">
    <property type="protein sequence ID" value="ODV97906.1"/>
    <property type="molecule type" value="Genomic_DNA"/>
</dbReference>
<protein>
    <recommendedName>
        <fullName evidence="1">PRELI/MSF1 domain-containing protein</fullName>
    </recommendedName>
</protein>
<keyword evidence="3" id="KW-1185">Reference proteome</keyword>
<evidence type="ECO:0000313" key="2">
    <source>
        <dbReference type="EMBL" id="ODV97906.1"/>
    </source>
</evidence>
<evidence type="ECO:0000259" key="1">
    <source>
        <dbReference type="PROSITE" id="PS50904"/>
    </source>
</evidence>
<dbReference type="STRING" id="669874.A0A1E4U1L9"/>
<organism evidence="2 3">
    <name type="scientific">Pachysolen tannophilus NRRL Y-2460</name>
    <dbReference type="NCBI Taxonomy" id="669874"/>
    <lineage>
        <taxon>Eukaryota</taxon>
        <taxon>Fungi</taxon>
        <taxon>Dikarya</taxon>
        <taxon>Ascomycota</taxon>
        <taxon>Saccharomycotina</taxon>
        <taxon>Pichiomycetes</taxon>
        <taxon>Pachysolenaceae</taxon>
        <taxon>Pachysolen</taxon>
    </lineage>
</organism>
<dbReference type="Pfam" id="PF04707">
    <property type="entry name" value="PRELI"/>
    <property type="match status" value="1"/>
</dbReference>
<dbReference type="PANTHER" id="PTHR11158">
    <property type="entry name" value="MSF1/PX19 RELATED"/>
    <property type="match status" value="1"/>
</dbReference>
<dbReference type="PROSITE" id="PS50904">
    <property type="entry name" value="PRELI_MSF1"/>
    <property type="match status" value="1"/>
</dbReference>
<name>A0A1E4U1L9_PACTA</name>
<gene>
    <name evidence="2" type="ORF">PACTADRAFT_63555</name>
</gene>
<dbReference type="InterPro" id="IPR006797">
    <property type="entry name" value="PRELI/MSF1_dom"/>
</dbReference>
<dbReference type="Proteomes" id="UP000094236">
    <property type="component" value="Unassembled WGS sequence"/>
</dbReference>
<feature type="domain" description="PRELI/MSF1" evidence="1">
    <location>
        <begin position="1"/>
        <end position="175"/>
    </location>
</feature>
<dbReference type="GO" id="GO:0005758">
    <property type="term" value="C:mitochondrial intermembrane space"/>
    <property type="evidence" value="ECO:0007669"/>
    <property type="project" value="InterPro"/>
</dbReference>